<dbReference type="GO" id="GO:0004672">
    <property type="term" value="F:protein kinase activity"/>
    <property type="evidence" value="ECO:0007669"/>
    <property type="project" value="InterPro"/>
</dbReference>
<dbReference type="Proteomes" id="UP001153678">
    <property type="component" value="Unassembled WGS sequence"/>
</dbReference>
<comment type="subcellular location">
    <subcellularLocation>
        <location evidence="1">Host cell</location>
    </subcellularLocation>
    <subcellularLocation>
        <location evidence="2">Secreted</location>
    </subcellularLocation>
</comment>
<evidence type="ECO:0000259" key="4">
    <source>
        <dbReference type="PROSITE" id="PS50011"/>
    </source>
</evidence>
<dbReference type="PROSITE" id="PS50011">
    <property type="entry name" value="PROTEIN_KINASE_DOM"/>
    <property type="match status" value="1"/>
</dbReference>
<sequence length="487" mass="55420">MPVAILGTQITLWCFDARYNCKFKVPIGDGNDIDDLKEAIKEKRQPRYDASASYEFKLWRVNTDQTISEEILNDELEDSAKTIKETFDVVQGVSNLCFASRNQEIKELRAKLTALRVKLGYELGYTPPVEELDLLVPLSETKFKQLKHEKEYKETVNLGLKANSPSTSTKPSNFFSNQQKNPILNGRPLELTGPPITIHNRTFGQFLEDFRNTNLVVPSDIMEWVVDIISAATDRYTIEDERMDTMREILSKKFGTISVISYGRKGCKSDGILTTKVGIHNAIMGIFEGKNEVGSGGTDPSFCVFGGVFLNRVVVKPLTDSISLTIDLRNKDQRLELNQTGQQYFPYLRSFPINGKTVNFTYTEKLAVDHTRTIWKASTDNNKMIVVKFVTEYNRNAHDICHSKGYAPKLLYCSANNEIRALGGYKMIIMEHVGTSLDKKFDKIEIMRQNSIYDDIKFAINLLHENNYVFADLRPPNILVYNQHGTQ</sequence>
<dbReference type="GO" id="GO:0005576">
    <property type="term" value="C:extracellular region"/>
    <property type="evidence" value="ECO:0007669"/>
    <property type="project" value="UniProtKB-SubCell"/>
</dbReference>
<evidence type="ECO:0000256" key="2">
    <source>
        <dbReference type="ARBA" id="ARBA00004613"/>
    </source>
</evidence>
<gene>
    <name evidence="5" type="ORF">FWILDA_LOCUS8057</name>
</gene>
<reference evidence="5" key="1">
    <citation type="submission" date="2022-08" db="EMBL/GenBank/DDBJ databases">
        <authorList>
            <person name="Kallberg Y."/>
            <person name="Tangrot J."/>
            <person name="Rosling A."/>
        </authorList>
    </citation>
    <scope>NUCLEOTIDE SEQUENCE</scope>
    <source>
        <strain evidence="5">Wild A</strain>
    </source>
</reference>
<organism evidence="5 6">
    <name type="scientific">Funneliformis geosporum</name>
    <dbReference type="NCBI Taxonomy" id="1117311"/>
    <lineage>
        <taxon>Eukaryota</taxon>
        <taxon>Fungi</taxon>
        <taxon>Fungi incertae sedis</taxon>
        <taxon>Mucoromycota</taxon>
        <taxon>Glomeromycotina</taxon>
        <taxon>Glomeromycetes</taxon>
        <taxon>Glomerales</taxon>
        <taxon>Glomeraceae</taxon>
        <taxon>Funneliformis</taxon>
    </lineage>
</organism>
<dbReference type="Pfam" id="PF20147">
    <property type="entry name" value="Crinkler"/>
    <property type="match status" value="1"/>
</dbReference>
<dbReference type="EMBL" id="CAMKVN010001661">
    <property type="protein sequence ID" value="CAI2177373.1"/>
    <property type="molecule type" value="Genomic_DNA"/>
</dbReference>
<evidence type="ECO:0000313" key="6">
    <source>
        <dbReference type="Proteomes" id="UP001153678"/>
    </source>
</evidence>
<dbReference type="InterPro" id="IPR000719">
    <property type="entry name" value="Prot_kinase_dom"/>
</dbReference>
<protein>
    <submittedName>
        <fullName evidence="5">18845_t:CDS:1</fullName>
    </submittedName>
</protein>
<accession>A0A9W4SR19</accession>
<name>A0A9W4SR19_9GLOM</name>
<evidence type="ECO:0000256" key="3">
    <source>
        <dbReference type="ARBA" id="ARBA00022525"/>
    </source>
</evidence>
<proteinExistence type="predicted"/>
<keyword evidence="6" id="KW-1185">Reference proteome</keyword>
<keyword evidence="3" id="KW-0964">Secreted</keyword>
<dbReference type="Gene3D" id="1.10.510.10">
    <property type="entry name" value="Transferase(Phosphotransferase) domain 1"/>
    <property type="match status" value="1"/>
</dbReference>
<evidence type="ECO:0000256" key="1">
    <source>
        <dbReference type="ARBA" id="ARBA00004340"/>
    </source>
</evidence>
<dbReference type="GO" id="GO:0043657">
    <property type="term" value="C:host cell"/>
    <property type="evidence" value="ECO:0007669"/>
    <property type="project" value="UniProtKB-SubCell"/>
</dbReference>
<dbReference type="GO" id="GO:0005524">
    <property type="term" value="F:ATP binding"/>
    <property type="evidence" value="ECO:0007669"/>
    <property type="project" value="InterPro"/>
</dbReference>
<dbReference type="AlphaFoldDB" id="A0A9W4SR19"/>
<dbReference type="OrthoDB" id="2315594at2759"/>
<comment type="caution">
    <text evidence="5">The sequence shown here is derived from an EMBL/GenBank/DDBJ whole genome shotgun (WGS) entry which is preliminary data.</text>
</comment>
<dbReference type="InterPro" id="IPR011009">
    <property type="entry name" value="Kinase-like_dom_sf"/>
</dbReference>
<dbReference type="InterPro" id="IPR045379">
    <property type="entry name" value="Crinkler_N"/>
</dbReference>
<feature type="domain" description="Protein kinase" evidence="4">
    <location>
        <begin position="287"/>
        <end position="487"/>
    </location>
</feature>
<evidence type="ECO:0000313" key="5">
    <source>
        <dbReference type="EMBL" id="CAI2177373.1"/>
    </source>
</evidence>
<dbReference type="SUPFAM" id="SSF56112">
    <property type="entry name" value="Protein kinase-like (PK-like)"/>
    <property type="match status" value="1"/>
</dbReference>